<dbReference type="EMBL" id="KZ613947">
    <property type="protein sequence ID" value="PMD38660.1"/>
    <property type="molecule type" value="Genomic_DNA"/>
</dbReference>
<dbReference type="PANTHER" id="PTHR39596:SF2">
    <property type="entry name" value="HET DOMAIN PROTEIN (AFU_ORTHOLOGUE AFUA_1G17550)-RELATED"/>
    <property type="match status" value="1"/>
</dbReference>
<evidence type="ECO:0008006" key="3">
    <source>
        <dbReference type="Google" id="ProtNLM"/>
    </source>
</evidence>
<dbReference type="Proteomes" id="UP000235786">
    <property type="component" value="Unassembled WGS sequence"/>
</dbReference>
<reference evidence="1 2" key="1">
    <citation type="submission" date="2016-04" db="EMBL/GenBank/DDBJ databases">
        <title>A degradative enzymes factory behind the ericoid mycorrhizal symbiosis.</title>
        <authorList>
            <consortium name="DOE Joint Genome Institute"/>
            <person name="Martino E."/>
            <person name="Morin E."/>
            <person name="Grelet G."/>
            <person name="Kuo A."/>
            <person name="Kohler A."/>
            <person name="Daghino S."/>
            <person name="Barry K."/>
            <person name="Choi C."/>
            <person name="Cichocki N."/>
            <person name="Clum A."/>
            <person name="Copeland A."/>
            <person name="Hainaut M."/>
            <person name="Haridas S."/>
            <person name="Labutti K."/>
            <person name="Lindquist E."/>
            <person name="Lipzen A."/>
            <person name="Khouja H.-R."/>
            <person name="Murat C."/>
            <person name="Ohm R."/>
            <person name="Olson A."/>
            <person name="Spatafora J."/>
            <person name="Veneault-Fourrey C."/>
            <person name="Henrissat B."/>
            <person name="Grigoriev I."/>
            <person name="Martin F."/>
            <person name="Perotto S."/>
        </authorList>
    </citation>
    <scope>NUCLEOTIDE SEQUENCE [LARGE SCALE GENOMIC DNA]</scope>
    <source>
        <strain evidence="1 2">F</strain>
    </source>
</reference>
<organism evidence="1 2">
    <name type="scientific">Hyaloscypha variabilis (strain UAMH 11265 / GT02V1 / F)</name>
    <name type="common">Meliniomyces variabilis</name>
    <dbReference type="NCBI Taxonomy" id="1149755"/>
    <lineage>
        <taxon>Eukaryota</taxon>
        <taxon>Fungi</taxon>
        <taxon>Dikarya</taxon>
        <taxon>Ascomycota</taxon>
        <taxon>Pezizomycotina</taxon>
        <taxon>Leotiomycetes</taxon>
        <taxon>Helotiales</taxon>
        <taxon>Hyaloscyphaceae</taxon>
        <taxon>Hyaloscypha</taxon>
        <taxon>Hyaloscypha variabilis</taxon>
    </lineage>
</organism>
<dbReference type="OrthoDB" id="2426273at2759"/>
<dbReference type="PANTHER" id="PTHR39596">
    <property type="match status" value="1"/>
</dbReference>
<protein>
    <recommendedName>
        <fullName evidence="3">Heterokaryon incompatibility domain-containing protein</fullName>
    </recommendedName>
</protein>
<evidence type="ECO:0000313" key="2">
    <source>
        <dbReference type="Proteomes" id="UP000235786"/>
    </source>
</evidence>
<name>A0A2J6RJH6_HYAVF</name>
<proteinExistence type="predicted"/>
<accession>A0A2J6RJH6</accession>
<dbReference type="AlphaFoldDB" id="A0A2J6RJH6"/>
<sequence length="694" mass="77927">MDHLHIPDACQPQALSVPYLGFAPKYDRLEFIKFPERHGQNSDKLINSHNLNPWRKGWVESFFQEWLWFGVMDEFAKACDINLDLDTFVTDNPSSSGRIITTASLVSLAAPKPPQTNFNLTAGLAGGLNHVQGMFQGFAEAAKTAAKKRLVATVRPPTGKRIDLAKSLDSAQRVLRAIAKRHSPLVRFEIVLSVDILCESIAQIVKARFGESIKLQSASSFQKFEAAMIARNWCPSRITSVVTEASTSLNYIASLLPSYESESHRGCRPRKCLKGTSTSKDISPLHRDTCPGDCPDISIEESQIIQMWKSGGIPGFRPQPGVNLDHLEIIDCTRQPFVAISHVWAHGMGNSSKNALPTCQVKFLCNLVRQVAGNDAVLWVDPLSVPIDPETKRIAILKLRKVYEEAYKVLVIDRDLVKVGSDQTEQALQLLCSEWQRRLWTLQEGRLARDLYIQFKDSAVPISALMTTNPRSEFGATEFDYTLGAKLDLQHRFLKRQKKDHLFFLNLVEDLAPRSVTHTSDEPICLAILLGLDLNEFHPYPKMADVYRSFPSIPQDLMFINQPRLTDRGLTWAPSTFLEVEFVQFPYGPATLPGHLSVEGLHVVKDCLLLHQDLIFQRVTGNGVYIIETTNGESYAIEPQDFVSPDGRSSVMQLNRVISKPAVMGENEGPLRNCFKGRSSKRNTRKEWHLLLQV</sequence>
<evidence type="ECO:0000313" key="1">
    <source>
        <dbReference type="EMBL" id="PMD38660.1"/>
    </source>
</evidence>
<keyword evidence="2" id="KW-1185">Reference proteome</keyword>
<gene>
    <name evidence="1" type="ORF">L207DRAFT_634684</name>
</gene>
<dbReference type="STRING" id="1149755.A0A2J6RJH6"/>